<evidence type="ECO:0000256" key="9">
    <source>
        <dbReference type="SAM" id="Phobius"/>
    </source>
</evidence>
<dbReference type="HOGENOM" id="CLU_000604_84_3_0"/>
<evidence type="ECO:0000313" key="12">
    <source>
        <dbReference type="EMBL" id="AEP12172.1"/>
    </source>
</evidence>
<dbReference type="InterPro" id="IPR003593">
    <property type="entry name" value="AAA+_ATPase"/>
</dbReference>
<evidence type="ECO:0000256" key="8">
    <source>
        <dbReference type="ARBA" id="ARBA00023136"/>
    </source>
</evidence>
<evidence type="ECO:0000259" key="10">
    <source>
        <dbReference type="PROSITE" id="PS50893"/>
    </source>
</evidence>
<evidence type="ECO:0000256" key="4">
    <source>
        <dbReference type="ARBA" id="ARBA00022692"/>
    </source>
</evidence>
<keyword evidence="6" id="KW-0067">ATP-binding</keyword>
<keyword evidence="5" id="KW-0547">Nucleotide-binding</keyword>
<feature type="transmembrane region" description="Helical" evidence="9">
    <location>
        <begin position="99"/>
        <end position="121"/>
    </location>
</feature>
<organism evidence="12 13">
    <name type="scientific">Chloracidobacterium thermophilum (strain B)</name>
    <dbReference type="NCBI Taxonomy" id="981222"/>
    <lineage>
        <taxon>Bacteria</taxon>
        <taxon>Pseudomonadati</taxon>
        <taxon>Acidobacteriota</taxon>
        <taxon>Terriglobia</taxon>
        <taxon>Terriglobales</taxon>
        <taxon>Acidobacteriaceae</taxon>
        <taxon>Chloracidobacterium</taxon>
    </lineage>
</organism>
<accession>G2LHA9</accession>
<proteinExistence type="predicted"/>
<dbReference type="InterPro" id="IPR039421">
    <property type="entry name" value="Type_1_exporter"/>
</dbReference>
<evidence type="ECO:0000259" key="11">
    <source>
        <dbReference type="PROSITE" id="PS50929"/>
    </source>
</evidence>
<dbReference type="InterPro" id="IPR011527">
    <property type="entry name" value="ABC1_TM_dom"/>
</dbReference>
<feature type="transmembrane region" description="Helical" evidence="9">
    <location>
        <begin position="163"/>
        <end position="193"/>
    </location>
</feature>
<dbReference type="EMBL" id="CP002514">
    <property type="protein sequence ID" value="AEP12172.1"/>
    <property type="molecule type" value="Genomic_DNA"/>
</dbReference>
<gene>
    <name evidence="12" type="ordered locus">Cabther_A1421</name>
</gene>
<dbReference type="SMART" id="SM00382">
    <property type="entry name" value="AAA"/>
    <property type="match status" value="1"/>
</dbReference>
<dbReference type="SUPFAM" id="SSF52540">
    <property type="entry name" value="P-loop containing nucleoside triphosphate hydrolases"/>
    <property type="match status" value="1"/>
</dbReference>
<protein>
    <submittedName>
        <fullName evidence="12">ABC-type multidrug transport system, ATPase and permease components</fullName>
        <ecNumber evidence="12">3.6.3.-</ecNumber>
    </submittedName>
</protein>
<dbReference type="InterPro" id="IPR027417">
    <property type="entry name" value="P-loop_NTPase"/>
</dbReference>
<comment type="subcellular location">
    <subcellularLocation>
        <location evidence="1">Cell membrane</location>
        <topology evidence="1">Multi-pass membrane protein</topology>
    </subcellularLocation>
</comment>
<feature type="domain" description="ABC transporter" evidence="10">
    <location>
        <begin position="356"/>
        <end position="590"/>
    </location>
</feature>
<dbReference type="SUPFAM" id="SSF90123">
    <property type="entry name" value="ABC transporter transmembrane region"/>
    <property type="match status" value="1"/>
</dbReference>
<keyword evidence="7 9" id="KW-1133">Transmembrane helix</keyword>
<dbReference type="GO" id="GO:0090374">
    <property type="term" value="P:oligopeptide export from mitochondrion"/>
    <property type="evidence" value="ECO:0007669"/>
    <property type="project" value="TreeGrafter"/>
</dbReference>
<dbReference type="Pfam" id="PF00005">
    <property type="entry name" value="ABC_tran"/>
    <property type="match status" value="1"/>
</dbReference>
<sequence>MKDLLRLLGYARPHAGRIVIAVLAAAGVGLFEAGRTALIQPIFDGLGLGSDTLPTTIGNITVPRLQTWLPAGSAYWMVVLGLLIGFSLLRGLAEFTANFLLTSVGQSVIVTLRMALFTHALDQSAAFFDRHRTAELTNALITDVEKVQSGVAQYLADALREGFTLVCLLALALMLSWKLTLLTLSVVPLLALLTATFGRRLRQSSRATQQAIEDVLALATEVLSGYRIVQAYSAQTAEQVRFQAAVQRLRRFNLRTARALFLPSPLLDVLGVVVGAGVIFYTHHLIASGELTPGAFTATLLALVRLYDPLRKLTQTYQAYQQVIVSAGRLFALLDESSPVTEAPTALTTATFQQTLALTDVAFTYPGTARPALDGVTFTIRRGETVALVGPSGGGKSTVFALLLRFYDPTRGHITLDGVDIRHVTRAALRQLVAYVPQETVLFDGTFAENIAYGRPGTTRAEIEQAARAAYAHEFILERGGYDARIGEAGRALSGGQRQRIAIARALLRNAPILLLDEATSALDAESEHLVQAALTTLMQGRTTLVIAHRLATVQRADRILVFERGRIVEAGDHATLTAAQGTYRRLYELQFTSQSS</sequence>
<dbReference type="EC" id="3.6.3.-" evidence="12"/>
<keyword evidence="13" id="KW-1185">Reference proteome</keyword>
<dbReference type="PROSITE" id="PS50893">
    <property type="entry name" value="ABC_TRANSPORTER_2"/>
    <property type="match status" value="1"/>
</dbReference>
<dbReference type="PROSITE" id="PS50929">
    <property type="entry name" value="ABC_TM1F"/>
    <property type="match status" value="1"/>
</dbReference>
<dbReference type="Gene3D" id="3.40.50.300">
    <property type="entry name" value="P-loop containing nucleotide triphosphate hydrolases"/>
    <property type="match status" value="1"/>
</dbReference>
<dbReference type="GO" id="GO:0015421">
    <property type="term" value="F:ABC-type oligopeptide transporter activity"/>
    <property type="evidence" value="ECO:0007669"/>
    <property type="project" value="TreeGrafter"/>
</dbReference>
<evidence type="ECO:0000256" key="7">
    <source>
        <dbReference type="ARBA" id="ARBA00022989"/>
    </source>
</evidence>
<dbReference type="AlphaFoldDB" id="G2LHA9"/>
<feature type="domain" description="ABC transmembrane type-1" evidence="11">
    <location>
        <begin position="19"/>
        <end position="322"/>
    </location>
</feature>
<keyword evidence="12" id="KW-0378">Hydrolase</keyword>
<dbReference type="CDD" id="cd18552">
    <property type="entry name" value="ABC_6TM_MsbA_like"/>
    <property type="match status" value="1"/>
</dbReference>
<keyword evidence="2" id="KW-0813">Transport</keyword>
<evidence type="ECO:0000256" key="2">
    <source>
        <dbReference type="ARBA" id="ARBA00022448"/>
    </source>
</evidence>
<dbReference type="Pfam" id="PF00664">
    <property type="entry name" value="ABC_membrane"/>
    <property type="match status" value="1"/>
</dbReference>
<evidence type="ECO:0000313" key="13">
    <source>
        <dbReference type="Proteomes" id="UP000006791"/>
    </source>
</evidence>
<feature type="transmembrane region" description="Helical" evidence="9">
    <location>
        <begin position="20"/>
        <end position="43"/>
    </location>
</feature>
<dbReference type="STRING" id="981222.Cabther_A1421"/>
<dbReference type="FunFam" id="3.40.50.300:FF:000221">
    <property type="entry name" value="Multidrug ABC transporter ATP-binding protein"/>
    <property type="match status" value="1"/>
</dbReference>
<keyword evidence="8 9" id="KW-0472">Membrane</keyword>
<dbReference type="PANTHER" id="PTHR43394">
    <property type="entry name" value="ATP-DEPENDENT PERMEASE MDL1, MITOCHONDRIAL"/>
    <property type="match status" value="1"/>
</dbReference>
<dbReference type="Proteomes" id="UP000006791">
    <property type="component" value="Chromosome 1"/>
</dbReference>
<dbReference type="Gene3D" id="1.20.1560.10">
    <property type="entry name" value="ABC transporter type 1, transmembrane domain"/>
    <property type="match status" value="1"/>
</dbReference>
<dbReference type="KEGG" id="ctm:Cabther_A1421"/>
<dbReference type="InterPro" id="IPR017871">
    <property type="entry name" value="ABC_transporter-like_CS"/>
</dbReference>
<dbReference type="GO" id="GO:0005886">
    <property type="term" value="C:plasma membrane"/>
    <property type="evidence" value="ECO:0007669"/>
    <property type="project" value="UniProtKB-SubCell"/>
</dbReference>
<keyword evidence="3" id="KW-1003">Cell membrane</keyword>
<dbReference type="PANTHER" id="PTHR43394:SF1">
    <property type="entry name" value="ATP-BINDING CASSETTE SUB-FAMILY B MEMBER 10, MITOCHONDRIAL"/>
    <property type="match status" value="1"/>
</dbReference>
<dbReference type="InterPro" id="IPR003439">
    <property type="entry name" value="ABC_transporter-like_ATP-bd"/>
</dbReference>
<keyword evidence="4 9" id="KW-0812">Transmembrane</keyword>
<feature type="transmembrane region" description="Helical" evidence="9">
    <location>
        <begin position="74"/>
        <end position="92"/>
    </location>
</feature>
<name>G2LHA9_CHLTF</name>
<dbReference type="GO" id="GO:0016887">
    <property type="term" value="F:ATP hydrolysis activity"/>
    <property type="evidence" value="ECO:0007669"/>
    <property type="project" value="InterPro"/>
</dbReference>
<reference evidence="12 13" key="1">
    <citation type="journal article" date="2012" name="Environ. Microbiol.">
        <title>Complete genome of Candidatus Chloracidobacterium thermophilum, a chlorophyll-based photoheterotroph belonging to the phylum Acidobacteria.</title>
        <authorList>
            <person name="Garcia Costas A.M."/>
            <person name="Liu Z."/>
            <person name="Tomsho L.P."/>
            <person name="Schuster S.C."/>
            <person name="Ward D.M."/>
            <person name="Bryant D.A."/>
        </authorList>
    </citation>
    <scope>NUCLEOTIDE SEQUENCE [LARGE SCALE GENOMIC DNA]</scope>
    <source>
        <strain evidence="12 13">B</strain>
    </source>
</reference>
<dbReference type="InterPro" id="IPR036640">
    <property type="entry name" value="ABC1_TM_sf"/>
</dbReference>
<evidence type="ECO:0000256" key="1">
    <source>
        <dbReference type="ARBA" id="ARBA00004651"/>
    </source>
</evidence>
<feature type="transmembrane region" description="Helical" evidence="9">
    <location>
        <begin position="259"/>
        <end position="280"/>
    </location>
</feature>
<feature type="transmembrane region" description="Helical" evidence="9">
    <location>
        <begin position="286"/>
        <end position="307"/>
    </location>
</feature>
<dbReference type="RefSeq" id="WP_014099909.1">
    <property type="nucleotide sequence ID" value="NC_016024.1"/>
</dbReference>
<dbReference type="GO" id="GO:0005524">
    <property type="term" value="F:ATP binding"/>
    <property type="evidence" value="ECO:0007669"/>
    <property type="project" value="UniProtKB-KW"/>
</dbReference>
<evidence type="ECO:0000256" key="3">
    <source>
        <dbReference type="ARBA" id="ARBA00022475"/>
    </source>
</evidence>
<evidence type="ECO:0000256" key="5">
    <source>
        <dbReference type="ARBA" id="ARBA00022741"/>
    </source>
</evidence>
<evidence type="ECO:0000256" key="6">
    <source>
        <dbReference type="ARBA" id="ARBA00022840"/>
    </source>
</evidence>
<dbReference type="OrthoDB" id="9762778at2"/>
<dbReference type="PROSITE" id="PS00211">
    <property type="entry name" value="ABC_TRANSPORTER_1"/>
    <property type="match status" value="1"/>
</dbReference>